<dbReference type="GO" id="GO:0008270">
    <property type="term" value="F:zinc ion binding"/>
    <property type="evidence" value="ECO:0007669"/>
    <property type="project" value="UniProtKB-KW"/>
</dbReference>
<feature type="compositionally biased region" description="Basic and acidic residues" evidence="9">
    <location>
        <begin position="35"/>
        <end position="54"/>
    </location>
</feature>
<keyword evidence="6" id="KW-0862">Zinc</keyword>
<dbReference type="PROSITE" id="PS50158">
    <property type="entry name" value="ZF_CCHC"/>
    <property type="match status" value="1"/>
</dbReference>
<accession>A0AAD6XJI5</accession>
<protein>
    <recommendedName>
        <fullName evidence="10">CCHC-type domain-containing protein</fullName>
    </recommendedName>
</protein>
<dbReference type="GO" id="GO:0031499">
    <property type="term" value="C:TRAMP complex"/>
    <property type="evidence" value="ECO:0007669"/>
    <property type="project" value="TreeGrafter"/>
</dbReference>
<dbReference type="InterPro" id="IPR036875">
    <property type="entry name" value="Znf_CCHC_sf"/>
</dbReference>
<dbReference type="SMART" id="SM00343">
    <property type="entry name" value="ZnF_C2HC"/>
    <property type="match status" value="3"/>
</dbReference>
<evidence type="ECO:0000256" key="2">
    <source>
        <dbReference type="ARBA" id="ARBA00022664"/>
    </source>
</evidence>
<evidence type="ECO:0000259" key="10">
    <source>
        <dbReference type="PROSITE" id="PS50158"/>
    </source>
</evidence>
<feature type="compositionally biased region" description="Basic and acidic residues" evidence="9">
    <location>
        <begin position="63"/>
        <end position="89"/>
    </location>
</feature>
<evidence type="ECO:0000256" key="1">
    <source>
        <dbReference type="ARBA" id="ARBA00004123"/>
    </source>
</evidence>
<dbReference type="AlphaFoldDB" id="A0AAD6XJI5"/>
<dbReference type="GO" id="GO:0071037">
    <property type="term" value="P:nuclear polyadenylation-dependent snRNA catabolic process"/>
    <property type="evidence" value="ECO:0007669"/>
    <property type="project" value="TreeGrafter"/>
</dbReference>
<proteinExistence type="predicted"/>
<evidence type="ECO:0000256" key="7">
    <source>
        <dbReference type="ARBA" id="ARBA00023242"/>
    </source>
</evidence>
<dbReference type="GO" id="GO:0071031">
    <property type="term" value="P:nuclear mRNA surveillance of mRNA 3'-end processing"/>
    <property type="evidence" value="ECO:0007669"/>
    <property type="project" value="TreeGrafter"/>
</dbReference>
<evidence type="ECO:0000313" key="11">
    <source>
        <dbReference type="EMBL" id="KAJ7047409.1"/>
    </source>
</evidence>
<keyword evidence="12" id="KW-1185">Reference proteome</keyword>
<keyword evidence="7" id="KW-0539">Nucleus</keyword>
<dbReference type="GO" id="GO:0071036">
    <property type="term" value="P:nuclear polyadenylation-dependent snoRNA catabolic process"/>
    <property type="evidence" value="ECO:0007669"/>
    <property type="project" value="TreeGrafter"/>
</dbReference>
<comment type="subcellular location">
    <subcellularLocation>
        <location evidence="1">Nucleus</location>
    </subcellularLocation>
</comment>
<dbReference type="GO" id="GO:0071035">
    <property type="term" value="P:nuclear polyadenylation-dependent rRNA catabolic process"/>
    <property type="evidence" value="ECO:0007669"/>
    <property type="project" value="TreeGrafter"/>
</dbReference>
<dbReference type="PANTHER" id="PTHR46543">
    <property type="entry name" value="ZINC FINGER CCHC DOMAIN-CONTAINING PROTEIN 7"/>
    <property type="match status" value="1"/>
</dbReference>
<evidence type="ECO:0000256" key="8">
    <source>
        <dbReference type="PROSITE-ProRule" id="PRU00047"/>
    </source>
</evidence>
<evidence type="ECO:0000256" key="4">
    <source>
        <dbReference type="ARBA" id="ARBA00022737"/>
    </source>
</evidence>
<dbReference type="GO" id="GO:0071038">
    <property type="term" value="P:TRAMP-dependent tRNA surveillance pathway"/>
    <property type="evidence" value="ECO:0007669"/>
    <property type="project" value="TreeGrafter"/>
</dbReference>
<reference evidence="11" key="1">
    <citation type="submission" date="2023-03" db="EMBL/GenBank/DDBJ databases">
        <title>Massive genome expansion in bonnet fungi (Mycena s.s.) driven by repeated elements and novel gene families across ecological guilds.</title>
        <authorList>
            <consortium name="Lawrence Berkeley National Laboratory"/>
            <person name="Harder C.B."/>
            <person name="Miyauchi S."/>
            <person name="Viragh M."/>
            <person name="Kuo A."/>
            <person name="Thoen E."/>
            <person name="Andreopoulos B."/>
            <person name="Lu D."/>
            <person name="Skrede I."/>
            <person name="Drula E."/>
            <person name="Henrissat B."/>
            <person name="Morin E."/>
            <person name="Kohler A."/>
            <person name="Barry K."/>
            <person name="LaButti K."/>
            <person name="Morin E."/>
            <person name="Salamov A."/>
            <person name="Lipzen A."/>
            <person name="Mereny Z."/>
            <person name="Hegedus B."/>
            <person name="Baldrian P."/>
            <person name="Stursova M."/>
            <person name="Weitz H."/>
            <person name="Taylor A."/>
            <person name="Grigoriev I.V."/>
            <person name="Nagy L.G."/>
            <person name="Martin F."/>
            <person name="Kauserud H."/>
        </authorList>
    </citation>
    <scope>NUCLEOTIDE SEQUENCE</scope>
    <source>
        <strain evidence="11">CBHHK200</strain>
    </source>
</reference>
<dbReference type="GO" id="GO:0006397">
    <property type="term" value="P:mRNA processing"/>
    <property type="evidence" value="ECO:0007669"/>
    <property type="project" value="UniProtKB-KW"/>
</dbReference>
<feature type="region of interest" description="Disordered" evidence="9">
    <location>
        <begin position="1"/>
        <end position="111"/>
    </location>
</feature>
<gene>
    <name evidence="11" type="ORF">C8F04DRAFT_6698</name>
</gene>
<evidence type="ECO:0000256" key="6">
    <source>
        <dbReference type="ARBA" id="ARBA00022833"/>
    </source>
</evidence>
<keyword evidence="3" id="KW-0479">Metal-binding</keyword>
<dbReference type="InterPro" id="IPR001878">
    <property type="entry name" value="Znf_CCHC"/>
</dbReference>
<sequence>MEVIDLTLDSSPPPKDSADVDQSGKRLRKEKRKERREAKHERRERKQHEEERQRSVGRKRSSRRDENDRERDRDGKRRRESPREREADRKRSRRSPSRERDRPIPFYVDDTPAQLPPEALYTVATIVEKDPQALILPAHVSVFGETPAALPEATLDSDEGDDYIEYLDYGNRKDFIRYYEDKPEDKRTRVVCKKCGAEGEHSTALCTVLICATCGVRDEHPTRNCNIGKICFGCGMKGHISMDCPNRLSRSRTQSRPGCDRCNALSHQTAECPSWWRLYEKV</sequence>
<evidence type="ECO:0000256" key="3">
    <source>
        <dbReference type="ARBA" id="ARBA00022723"/>
    </source>
</evidence>
<dbReference type="GO" id="GO:0071039">
    <property type="term" value="P:nuclear polyadenylation-dependent CUT catabolic process"/>
    <property type="evidence" value="ECO:0007669"/>
    <property type="project" value="TreeGrafter"/>
</dbReference>
<evidence type="ECO:0000313" key="12">
    <source>
        <dbReference type="Proteomes" id="UP001218188"/>
    </source>
</evidence>
<feature type="compositionally biased region" description="Basic residues" evidence="9">
    <location>
        <begin position="25"/>
        <end position="34"/>
    </location>
</feature>
<keyword evidence="2" id="KW-0507">mRNA processing</keyword>
<evidence type="ECO:0000256" key="9">
    <source>
        <dbReference type="SAM" id="MobiDB-lite"/>
    </source>
</evidence>
<dbReference type="SUPFAM" id="SSF57756">
    <property type="entry name" value="Retrovirus zinc finger-like domains"/>
    <property type="match status" value="1"/>
</dbReference>
<name>A0AAD6XJI5_9AGAR</name>
<dbReference type="PANTHER" id="PTHR46543:SF1">
    <property type="entry name" value="ZINC FINGER CCHC DOMAIN-CONTAINING PROTEIN 7"/>
    <property type="match status" value="1"/>
</dbReference>
<keyword evidence="5 8" id="KW-0863">Zinc-finger</keyword>
<organism evidence="11 12">
    <name type="scientific">Mycena alexandri</name>
    <dbReference type="NCBI Taxonomy" id="1745969"/>
    <lineage>
        <taxon>Eukaryota</taxon>
        <taxon>Fungi</taxon>
        <taxon>Dikarya</taxon>
        <taxon>Basidiomycota</taxon>
        <taxon>Agaricomycotina</taxon>
        <taxon>Agaricomycetes</taxon>
        <taxon>Agaricomycetidae</taxon>
        <taxon>Agaricales</taxon>
        <taxon>Marasmiineae</taxon>
        <taxon>Mycenaceae</taxon>
        <taxon>Mycena</taxon>
    </lineage>
</organism>
<keyword evidence="4" id="KW-0677">Repeat</keyword>
<dbReference type="Proteomes" id="UP001218188">
    <property type="component" value="Unassembled WGS sequence"/>
</dbReference>
<dbReference type="InterPro" id="IPR051644">
    <property type="entry name" value="TRAMP_AT-DNA-binding"/>
</dbReference>
<comment type="caution">
    <text evidence="11">The sequence shown here is derived from an EMBL/GenBank/DDBJ whole genome shotgun (WGS) entry which is preliminary data.</text>
</comment>
<dbReference type="Gene3D" id="4.10.60.10">
    <property type="entry name" value="Zinc finger, CCHC-type"/>
    <property type="match status" value="1"/>
</dbReference>
<dbReference type="GO" id="GO:0003723">
    <property type="term" value="F:RNA binding"/>
    <property type="evidence" value="ECO:0007669"/>
    <property type="project" value="TreeGrafter"/>
</dbReference>
<evidence type="ECO:0000256" key="5">
    <source>
        <dbReference type="ARBA" id="ARBA00022771"/>
    </source>
</evidence>
<dbReference type="EMBL" id="JARJCM010000001">
    <property type="protein sequence ID" value="KAJ7047409.1"/>
    <property type="molecule type" value="Genomic_DNA"/>
</dbReference>
<feature type="domain" description="CCHC-type" evidence="10">
    <location>
        <begin position="231"/>
        <end position="246"/>
    </location>
</feature>